<evidence type="ECO:0000256" key="1">
    <source>
        <dbReference type="SAM" id="MobiDB-lite"/>
    </source>
</evidence>
<evidence type="ECO:0000313" key="3">
    <source>
        <dbReference type="EMBL" id="ATB29855.1"/>
    </source>
</evidence>
<dbReference type="EMBL" id="CP022163">
    <property type="protein sequence ID" value="ATB29855.1"/>
    <property type="molecule type" value="Genomic_DNA"/>
</dbReference>
<dbReference type="AlphaFoldDB" id="A0A250IDK2"/>
<organism evidence="3 4">
    <name type="scientific">Melittangium boletus DSM 14713</name>
    <dbReference type="NCBI Taxonomy" id="1294270"/>
    <lineage>
        <taxon>Bacteria</taxon>
        <taxon>Pseudomonadati</taxon>
        <taxon>Myxococcota</taxon>
        <taxon>Myxococcia</taxon>
        <taxon>Myxococcales</taxon>
        <taxon>Cystobacterineae</taxon>
        <taxon>Archangiaceae</taxon>
        <taxon>Melittangium</taxon>
    </lineage>
</organism>
<feature type="signal peptide" evidence="2">
    <location>
        <begin position="1"/>
        <end position="27"/>
    </location>
</feature>
<name>A0A250IDK2_9BACT</name>
<dbReference type="OrthoDB" id="5523588at2"/>
<reference evidence="3 4" key="1">
    <citation type="submission" date="2017-06" db="EMBL/GenBank/DDBJ databases">
        <authorList>
            <person name="Kim H.J."/>
            <person name="Triplett B.A."/>
        </authorList>
    </citation>
    <scope>NUCLEOTIDE SEQUENCE [LARGE SCALE GENOMIC DNA]</scope>
    <source>
        <strain evidence="3 4">DSM 14713</strain>
    </source>
</reference>
<accession>A0A250IDK2</accession>
<evidence type="ECO:0008006" key="5">
    <source>
        <dbReference type="Google" id="ProtNLM"/>
    </source>
</evidence>
<dbReference type="RefSeq" id="WP_095978373.1">
    <property type="nucleotide sequence ID" value="NZ_CP022163.1"/>
</dbReference>
<evidence type="ECO:0000313" key="4">
    <source>
        <dbReference type="Proteomes" id="UP000217289"/>
    </source>
</evidence>
<keyword evidence="2" id="KW-0732">Signal</keyword>
<dbReference type="KEGG" id="mbd:MEBOL_003310"/>
<dbReference type="Proteomes" id="UP000217289">
    <property type="component" value="Chromosome"/>
</dbReference>
<proteinExistence type="predicted"/>
<feature type="region of interest" description="Disordered" evidence="1">
    <location>
        <begin position="26"/>
        <end position="80"/>
    </location>
</feature>
<protein>
    <recommendedName>
        <fullName evidence="5">DUF2380 domain-containing protein</fullName>
    </recommendedName>
</protein>
<keyword evidence="4" id="KW-1185">Reference proteome</keyword>
<sequence length="496" mass="54293">MCADSPRAPRAGLLLALSLLSSGCASRMPPPGWEMTPRYSPREAAETGWAEGPREESPLTLASWPPRSHRPRNSREAMTSAGHSALAAHLAFRGALGDVSGSTRRISKALSRLKTSQRGIVGKAAGLFVRYLEDGDRQLRWIDAELSAATRLAHTASEVADPDMQLALLRLAGPRLEAAMLGALLLAAWLDLLQFVDGVLQQGLNSMETLLVDMERWRKRMAPVMTALSSLELGQVEAAAKDAPALMDHLSDEFHSTAERIRVAMKRGEQAILLAQLVETLTLLSAMKFSLPTLPPSAPATLGVGLMVGGDGVMMGTRMVVSAEWVERMRQLVRAGVISLPAVSAAVRIQAGQVMMAQSHDGLPKGVRDALGDGPEVRGMRVTGRAGAGMNEPPRHHALPKEFREWFEQRGFTGEMDIDQFCVRLEQAHHEAIHGGGNWTLGRTWAGEWNRMIMEALREAEVTAGRMLTRNEVLDIVAYRMRRYGVPLEFTRWRGQ</sequence>
<gene>
    <name evidence="3" type="ORF">MEBOL_003310</name>
</gene>
<feature type="chain" id="PRO_5013326971" description="DUF2380 domain-containing protein" evidence="2">
    <location>
        <begin position="28"/>
        <end position="496"/>
    </location>
</feature>
<dbReference type="PROSITE" id="PS51257">
    <property type="entry name" value="PROKAR_LIPOPROTEIN"/>
    <property type="match status" value="1"/>
</dbReference>
<evidence type="ECO:0000256" key="2">
    <source>
        <dbReference type="SAM" id="SignalP"/>
    </source>
</evidence>